<reference evidence="2 3" key="1">
    <citation type="journal article" name="Sci. Rep.">
        <title>Genome-scale phylogenetic analyses confirm Olpidium as the closest living zoosporic fungus to the non-flagellated, terrestrial fungi.</title>
        <authorList>
            <person name="Chang Y."/>
            <person name="Rochon D."/>
            <person name="Sekimoto S."/>
            <person name="Wang Y."/>
            <person name="Chovatia M."/>
            <person name="Sandor L."/>
            <person name="Salamov A."/>
            <person name="Grigoriev I.V."/>
            <person name="Stajich J.E."/>
            <person name="Spatafora J.W."/>
        </authorList>
    </citation>
    <scope>NUCLEOTIDE SEQUENCE [LARGE SCALE GENOMIC DNA]</scope>
    <source>
        <strain evidence="2">S191</strain>
    </source>
</reference>
<dbReference type="AlphaFoldDB" id="A0A8H7ZVC4"/>
<feature type="region of interest" description="Disordered" evidence="1">
    <location>
        <begin position="337"/>
        <end position="362"/>
    </location>
</feature>
<sequence length="608" mass="68081">MDERKFGNERPTSPRRKSSLTADVERRQQPTAARPSNLFDRAPPFDRALLRARALSFWSKESPAARRIHSSFLVGIAGLPALQQPGAGPLPWPWHQIRAPRATAAQSPWRRTAFERVSQTQLEIPRGESGEIGEEQPKKKRLHLAARTYHNPTYDRQLVRFRPGVLRAPKLSREDAAKAQFFNQMLACAAEQRRQKRMALHLGYMEKIKKQQARFQEREAWLEAQAAARATFQFKELKGKYVLHPEKHFHQSEVLEKQVMIIVVQARAGRRFSGHPPTPVARILTLYLQNRNTAAEALARVAKKTEAARLMLSSAHRNKVRTQDLLRRDPTVLQLLPVDGRFGKEDANPPPSDSSSCNIPALPVFSTTPEVEAVVERAQTDQAPPSSERKDDVGRERPREPRKSAPGFYPLSPPFSPTEIPLDFCLARREEPEVDDDNEYLDPDAQPGTSAQDGKPGPELLPLLDPDVLELLGDEEQTRQAEKEPASAGGEEEFGVDEEDQQRILNDADVERFDLLGAHEPADGSPAGGVTVGSPTIPAQDLILSRTPSSSSYPASGGFLQRRRPKVWEALDIVEVSETRPVVRRLVELQFQVDSTIQDENEAILEAA</sequence>
<proteinExistence type="predicted"/>
<accession>A0A8H7ZVC4</accession>
<feature type="compositionally biased region" description="Low complexity" evidence="1">
    <location>
        <begin position="453"/>
        <end position="471"/>
    </location>
</feature>
<feature type="compositionally biased region" description="Basic and acidic residues" evidence="1">
    <location>
        <begin position="476"/>
        <end position="485"/>
    </location>
</feature>
<feature type="compositionally biased region" description="Acidic residues" evidence="1">
    <location>
        <begin position="490"/>
        <end position="499"/>
    </location>
</feature>
<feature type="region of interest" description="Disordered" evidence="1">
    <location>
        <begin position="377"/>
        <end position="416"/>
    </location>
</feature>
<keyword evidence="3" id="KW-1185">Reference proteome</keyword>
<organism evidence="2 3">
    <name type="scientific">Olpidium bornovanus</name>
    <dbReference type="NCBI Taxonomy" id="278681"/>
    <lineage>
        <taxon>Eukaryota</taxon>
        <taxon>Fungi</taxon>
        <taxon>Fungi incertae sedis</taxon>
        <taxon>Olpidiomycota</taxon>
        <taxon>Olpidiomycotina</taxon>
        <taxon>Olpidiomycetes</taxon>
        <taxon>Olpidiales</taxon>
        <taxon>Olpidiaceae</taxon>
        <taxon>Olpidium</taxon>
    </lineage>
</organism>
<dbReference type="EMBL" id="JAEFCI010006011">
    <property type="protein sequence ID" value="KAG5459957.1"/>
    <property type="molecule type" value="Genomic_DNA"/>
</dbReference>
<feature type="region of interest" description="Disordered" evidence="1">
    <location>
        <begin position="433"/>
        <end position="499"/>
    </location>
</feature>
<evidence type="ECO:0000256" key="1">
    <source>
        <dbReference type="SAM" id="MobiDB-lite"/>
    </source>
</evidence>
<name>A0A8H7ZVC4_9FUNG</name>
<feature type="compositionally biased region" description="Acidic residues" evidence="1">
    <location>
        <begin position="433"/>
        <end position="442"/>
    </location>
</feature>
<evidence type="ECO:0000313" key="2">
    <source>
        <dbReference type="EMBL" id="KAG5459957.1"/>
    </source>
</evidence>
<protein>
    <submittedName>
        <fullName evidence="2">Uncharacterized protein</fullName>
    </submittedName>
</protein>
<feature type="region of interest" description="Disordered" evidence="1">
    <location>
        <begin position="1"/>
        <end position="40"/>
    </location>
</feature>
<dbReference type="Proteomes" id="UP000673691">
    <property type="component" value="Unassembled WGS sequence"/>
</dbReference>
<gene>
    <name evidence="2" type="ORF">BJ554DRAFT_8060</name>
</gene>
<comment type="caution">
    <text evidence="2">The sequence shown here is derived from an EMBL/GenBank/DDBJ whole genome shotgun (WGS) entry which is preliminary data.</text>
</comment>
<evidence type="ECO:0000313" key="3">
    <source>
        <dbReference type="Proteomes" id="UP000673691"/>
    </source>
</evidence>
<feature type="compositionally biased region" description="Basic and acidic residues" evidence="1">
    <location>
        <begin position="387"/>
        <end position="403"/>
    </location>
</feature>